<keyword evidence="5" id="KW-1185">Reference proteome</keyword>
<sequence>MHFNSVSRRTLLTLAAAGVLAAAVPAAAQEPVANEPVANEPVANEPVKAAVPARIGIIGAGNIGGTLGSFWAKAGHAVMLSSRHPEELKTLVEGLGPRARAGTPAEAIAFGDVVVVAVPYKAYPQLARDYAAAWAGKVVIDAGNATQARDGEVYGEVQAQGIAAVSAKYLAGARIVRAFNFANYKLFAKNAHRDGGRMGIPLAGDDPQALATVSRLVEEAGFDPVVVGPLAKADSFAMGSPGFGLEITGPELRSRLGVAR</sequence>
<dbReference type="RefSeq" id="WP_238275725.1">
    <property type="nucleotide sequence ID" value="NZ_BPQL01000010.1"/>
</dbReference>
<comment type="caution">
    <text evidence="4">The sequence shown here is derived from an EMBL/GenBank/DDBJ whole genome shotgun (WGS) entry which is preliminary data.</text>
</comment>
<accession>A0ABV2L7H0</accession>
<evidence type="ECO:0000313" key="5">
    <source>
        <dbReference type="Proteomes" id="UP001549145"/>
    </source>
</evidence>
<evidence type="ECO:0000259" key="3">
    <source>
        <dbReference type="Pfam" id="PF03807"/>
    </source>
</evidence>
<gene>
    <name evidence="4" type="ORF">ABID43_003344</name>
</gene>
<evidence type="ECO:0000256" key="2">
    <source>
        <dbReference type="SAM" id="SignalP"/>
    </source>
</evidence>
<keyword evidence="1" id="KW-0560">Oxidoreductase</keyword>
<dbReference type="PANTHER" id="PTHR14239:SF10">
    <property type="entry name" value="REDUCTASE"/>
    <property type="match status" value="1"/>
</dbReference>
<dbReference type="InterPro" id="IPR036291">
    <property type="entry name" value="NAD(P)-bd_dom_sf"/>
</dbReference>
<dbReference type="Pfam" id="PF03807">
    <property type="entry name" value="F420_oxidored"/>
    <property type="match status" value="1"/>
</dbReference>
<dbReference type="Proteomes" id="UP001549145">
    <property type="component" value="Unassembled WGS sequence"/>
</dbReference>
<dbReference type="EMBL" id="JBEPMM010000010">
    <property type="protein sequence ID" value="MET3693790.1"/>
    <property type="molecule type" value="Genomic_DNA"/>
</dbReference>
<keyword evidence="2" id="KW-0732">Signal</keyword>
<reference evidence="4 5" key="1">
    <citation type="submission" date="2024-06" db="EMBL/GenBank/DDBJ databases">
        <title>Genomic Encyclopedia of Type Strains, Phase IV (KMG-IV): sequencing the most valuable type-strain genomes for metagenomic binning, comparative biology and taxonomic classification.</title>
        <authorList>
            <person name="Goeker M."/>
        </authorList>
    </citation>
    <scope>NUCLEOTIDE SEQUENCE [LARGE SCALE GENOMIC DNA]</scope>
    <source>
        <strain evidence="4 5">DSM 21331</strain>
    </source>
</reference>
<dbReference type="InterPro" id="IPR028939">
    <property type="entry name" value="P5C_Rdtase_cat_N"/>
</dbReference>
<feature type="chain" id="PRO_5047536940" evidence="2">
    <location>
        <begin position="29"/>
        <end position="260"/>
    </location>
</feature>
<dbReference type="InterPro" id="IPR006311">
    <property type="entry name" value="TAT_signal"/>
</dbReference>
<proteinExistence type="predicted"/>
<dbReference type="Gene3D" id="3.40.50.720">
    <property type="entry name" value="NAD(P)-binding Rossmann-like Domain"/>
    <property type="match status" value="1"/>
</dbReference>
<dbReference type="PROSITE" id="PS51318">
    <property type="entry name" value="TAT"/>
    <property type="match status" value="1"/>
</dbReference>
<organism evidence="4 5">
    <name type="scientific">Methylobacterium goesingense</name>
    <dbReference type="NCBI Taxonomy" id="243690"/>
    <lineage>
        <taxon>Bacteria</taxon>
        <taxon>Pseudomonadati</taxon>
        <taxon>Pseudomonadota</taxon>
        <taxon>Alphaproteobacteria</taxon>
        <taxon>Hyphomicrobiales</taxon>
        <taxon>Methylobacteriaceae</taxon>
        <taxon>Methylobacterium</taxon>
    </lineage>
</organism>
<feature type="domain" description="Pyrroline-5-carboxylate reductase catalytic N-terminal" evidence="3">
    <location>
        <begin position="54"/>
        <end position="144"/>
    </location>
</feature>
<protein>
    <submittedName>
        <fullName evidence="4">Dinucleotide-binding enzyme</fullName>
    </submittedName>
</protein>
<feature type="signal peptide" evidence="2">
    <location>
        <begin position="1"/>
        <end position="28"/>
    </location>
</feature>
<name>A0ABV2L7H0_9HYPH</name>
<dbReference type="SUPFAM" id="SSF51735">
    <property type="entry name" value="NAD(P)-binding Rossmann-fold domains"/>
    <property type="match status" value="1"/>
</dbReference>
<dbReference type="PANTHER" id="PTHR14239">
    <property type="entry name" value="DUDULIN-RELATED"/>
    <property type="match status" value="1"/>
</dbReference>
<dbReference type="InterPro" id="IPR051267">
    <property type="entry name" value="STEAP_metalloreductase"/>
</dbReference>
<evidence type="ECO:0000256" key="1">
    <source>
        <dbReference type="ARBA" id="ARBA00023002"/>
    </source>
</evidence>
<evidence type="ECO:0000313" key="4">
    <source>
        <dbReference type="EMBL" id="MET3693790.1"/>
    </source>
</evidence>